<protein>
    <submittedName>
        <fullName evidence="1">LacI family DNA-binding transcriptional regulator</fullName>
    </submittedName>
</protein>
<gene>
    <name evidence="1" type="ORF">JYE49_10280</name>
</gene>
<organism evidence="1 2">
    <name type="scientific">Aristaeella hokkaidonensis</name>
    <dbReference type="NCBI Taxonomy" id="3046382"/>
    <lineage>
        <taxon>Bacteria</taxon>
        <taxon>Bacillati</taxon>
        <taxon>Bacillota</taxon>
        <taxon>Clostridia</taxon>
        <taxon>Eubacteriales</taxon>
        <taxon>Aristaeellaceae</taxon>
        <taxon>Aristaeella</taxon>
    </lineage>
</organism>
<evidence type="ECO:0000313" key="2">
    <source>
        <dbReference type="Proteomes" id="UP000682782"/>
    </source>
</evidence>
<evidence type="ECO:0000313" key="1">
    <source>
        <dbReference type="EMBL" id="QUC66252.1"/>
    </source>
</evidence>
<proteinExistence type="predicted"/>
<dbReference type="EMBL" id="CP068393">
    <property type="protein sequence ID" value="QUC66252.1"/>
    <property type="molecule type" value="Genomic_DNA"/>
</dbReference>
<dbReference type="Proteomes" id="UP000682782">
    <property type="component" value="Chromosome"/>
</dbReference>
<keyword evidence="2" id="KW-1185">Reference proteome</keyword>
<keyword evidence="1" id="KW-0238">DNA-binding</keyword>
<reference evidence="1" key="1">
    <citation type="submission" date="2021-01" db="EMBL/GenBank/DDBJ databases">
        <title>Complete genome sequence of Clostridiales bacterium R-7.</title>
        <authorList>
            <person name="Mahoney-Kurpe S.C."/>
            <person name="Palevich N."/>
            <person name="Koike S."/>
            <person name="Moon C.D."/>
            <person name="Attwood G.T."/>
        </authorList>
    </citation>
    <scope>NUCLEOTIDE SEQUENCE</scope>
    <source>
        <strain evidence="1">R-7</strain>
    </source>
</reference>
<accession>A0AC61MV19</accession>
<sequence length="343" mass="38063">MEKKNITIYDIAKEAQVSPATVSRILTGTASVREEKRKRVMEVIRKYDFHPNAYARALTENRNRTIAVIVAHSDNSYYSSVFAACESEAHKRGYVTLLMDTTSRPEKEISVLNRIRELRPEAVILCGGRIDLEEQDPAFTVLLRKTLGYTRIVVGARSPMPEIPGIFVDHRASVEIGVRYLAGLGHREIGFVYAGGEYYGTVERLDCFRRVMGELGLPVDEKMLIGVSDYTVQAGLEGVETLLKLKRKPTALLGMNDLVSAGILQGLLAAGLHVPEDISLLGFDDTFVTGITTPKLTSVGYDYQAFGTALVQTALDPQNEWPQERRIPVFITERESCAPPKKA</sequence>
<name>A0AC61MV19_9FIRM</name>